<evidence type="ECO:0000256" key="2">
    <source>
        <dbReference type="ARBA" id="ARBA00010472"/>
    </source>
</evidence>
<dbReference type="GO" id="GO:0004867">
    <property type="term" value="F:serine-type endopeptidase inhibitor activity"/>
    <property type="evidence" value="ECO:0007669"/>
    <property type="project" value="UniProtKB-KW"/>
</dbReference>
<evidence type="ECO:0000256" key="4">
    <source>
        <dbReference type="ARBA" id="ARBA00022525"/>
    </source>
</evidence>
<dbReference type="OrthoDB" id="4567948at2"/>
<feature type="chain" id="PRO_5024890726" description="Subtilisin inhibitor domain-containing protein" evidence="9">
    <location>
        <begin position="26"/>
        <end position="138"/>
    </location>
</feature>
<comment type="similarity">
    <text evidence="2 8">Belongs to the protease inhibitor I16 (SSI) family.</text>
</comment>
<dbReference type="Gene3D" id="3.30.350.10">
    <property type="entry name" value="Subtilisin inhibitor-like"/>
    <property type="match status" value="1"/>
</dbReference>
<feature type="domain" description="Subtilisin inhibitor" evidence="10">
    <location>
        <begin position="40"/>
        <end position="124"/>
    </location>
</feature>
<evidence type="ECO:0000256" key="1">
    <source>
        <dbReference type="ARBA" id="ARBA00004613"/>
    </source>
</evidence>
<name>A0A5P2AR10_STRVZ</name>
<evidence type="ECO:0000256" key="9">
    <source>
        <dbReference type="SAM" id="SignalP"/>
    </source>
</evidence>
<dbReference type="Pfam" id="PF00720">
    <property type="entry name" value="SSI"/>
    <property type="match status" value="1"/>
</dbReference>
<keyword evidence="7" id="KW-1015">Disulfide bond</keyword>
<evidence type="ECO:0000256" key="5">
    <source>
        <dbReference type="ARBA" id="ARBA00022690"/>
    </source>
</evidence>
<accession>A0A5P2AR10</accession>
<reference evidence="11 12" key="1">
    <citation type="submission" date="2018-05" db="EMBL/GenBank/DDBJ databases">
        <title>Streptomyces venezuelae.</title>
        <authorList>
            <person name="Kim W."/>
            <person name="Lee N."/>
            <person name="Cho B.-K."/>
        </authorList>
    </citation>
    <scope>NUCLEOTIDE SEQUENCE [LARGE SCALE GENOMIC DNA]</scope>
    <source>
        <strain evidence="11 12">ATCC 15068</strain>
    </source>
</reference>
<keyword evidence="9" id="KW-0732">Signal</keyword>
<dbReference type="GO" id="GO:0005576">
    <property type="term" value="C:extracellular region"/>
    <property type="evidence" value="ECO:0007669"/>
    <property type="project" value="UniProtKB-SubCell"/>
</dbReference>
<evidence type="ECO:0000256" key="8">
    <source>
        <dbReference type="RuleBase" id="RU003471"/>
    </source>
</evidence>
<sequence>MKRTLAHPLAAATLVGLALTGTATAAPGPGDSTATAPKPPTRLHLTVTDSAGVAKDVFLGCRPTGGNHPDAALACDALHDAGGDFDKLKGDPDAICTTEYDPVTAKAEGTYNEVPVSWEKEFGNACELNARTTPVFAF</sequence>
<proteinExistence type="inferred from homology"/>
<evidence type="ECO:0000259" key="10">
    <source>
        <dbReference type="Pfam" id="PF00720"/>
    </source>
</evidence>
<evidence type="ECO:0000313" key="12">
    <source>
        <dbReference type="Proteomes" id="UP000324106"/>
    </source>
</evidence>
<dbReference type="InterPro" id="IPR000691">
    <property type="entry name" value="Prot_inh_I16_SSI"/>
</dbReference>
<keyword evidence="4" id="KW-0964">Secreted</keyword>
<evidence type="ECO:0000256" key="3">
    <source>
        <dbReference type="ARBA" id="ARBA00011738"/>
    </source>
</evidence>
<gene>
    <name evidence="11" type="ORF">DEJ46_16615</name>
</gene>
<dbReference type="PRINTS" id="PR00294">
    <property type="entry name" value="SSBTLNINHBTR"/>
</dbReference>
<dbReference type="RefSeq" id="WP_150267293.1">
    <property type="nucleotide sequence ID" value="NZ_CP029194.1"/>
</dbReference>
<dbReference type="AlphaFoldDB" id="A0A5P2AR10"/>
<dbReference type="InterPro" id="IPR036819">
    <property type="entry name" value="Subtilisin_inhibitor-like_sf"/>
</dbReference>
<keyword evidence="6 8" id="KW-0722">Serine protease inhibitor</keyword>
<dbReference type="InterPro" id="IPR023549">
    <property type="entry name" value="Subtilisin_inhibitor"/>
</dbReference>
<evidence type="ECO:0000256" key="7">
    <source>
        <dbReference type="ARBA" id="ARBA00023157"/>
    </source>
</evidence>
<dbReference type="Proteomes" id="UP000324106">
    <property type="component" value="Chromosome"/>
</dbReference>
<dbReference type="EMBL" id="CP029194">
    <property type="protein sequence ID" value="QES20545.1"/>
    <property type="molecule type" value="Genomic_DNA"/>
</dbReference>
<dbReference type="InterPro" id="IPR020054">
    <property type="entry name" value="Prot_inh_SSI_I16_CS"/>
</dbReference>
<evidence type="ECO:0000256" key="6">
    <source>
        <dbReference type="ARBA" id="ARBA00022900"/>
    </source>
</evidence>
<feature type="signal peptide" evidence="9">
    <location>
        <begin position="1"/>
        <end position="25"/>
    </location>
</feature>
<organism evidence="11 12">
    <name type="scientific">Streptomyces venezuelae</name>
    <dbReference type="NCBI Taxonomy" id="54571"/>
    <lineage>
        <taxon>Bacteria</taxon>
        <taxon>Bacillati</taxon>
        <taxon>Actinomycetota</taxon>
        <taxon>Actinomycetes</taxon>
        <taxon>Kitasatosporales</taxon>
        <taxon>Streptomycetaceae</taxon>
        <taxon>Streptomyces</taxon>
    </lineage>
</organism>
<dbReference type="SUPFAM" id="SSF55399">
    <property type="entry name" value="Subtilisin inhibitor"/>
    <property type="match status" value="1"/>
</dbReference>
<protein>
    <recommendedName>
        <fullName evidence="10">Subtilisin inhibitor domain-containing protein</fullName>
    </recommendedName>
</protein>
<comment type="subunit">
    <text evidence="3">Homodimer.</text>
</comment>
<dbReference type="PROSITE" id="PS00999">
    <property type="entry name" value="SSI"/>
    <property type="match status" value="1"/>
</dbReference>
<comment type="subcellular location">
    <subcellularLocation>
        <location evidence="1">Secreted</location>
    </subcellularLocation>
</comment>
<evidence type="ECO:0000313" key="11">
    <source>
        <dbReference type="EMBL" id="QES20545.1"/>
    </source>
</evidence>
<keyword evidence="5 8" id="KW-0646">Protease inhibitor</keyword>